<dbReference type="GO" id="GO:0005737">
    <property type="term" value="C:cytoplasm"/>
    <property type="evidence" value="ECO:0007669"/>
    <property type="project" value="TreeGrafter"/>
</dbReference>
<dbReference type="Proteomes" id="UP000245911">
    <property type="component" value="Unassembled WGS sequence"/>
</dbReference>
<comment type="caution">
    <text evidence="2">The sequence shown here is derived from an EMBL/GenBank/DDBJ whole genome shotgun (WGS) entry which is preliminary data.</text>
</comment>
<dbReference type="Gene3D" id="3.60.21.10">
    <property type="match status" value="1"/>
</dbReference>
<organism evidence="2 3">
    <name type="scientific">Pararhodobacter oceanensis</name>
    <dbReference type="NCBI Taxonomy" id="2172121"/>
    <lineage>
        <taxon>Bacteria</taxon>
        <taxon>Pseudomonadati</taxon>
        <taxon>Pseudomonadota</taxon>
        <taxon>Alphaproteobacteria</taxon>
        <taxon>Rhodobacterales</taxon>
        <taxon>Paracoccaceae</taxon>
        <taxon>Pararhodobacter</taxon>
    </lineage>
</organism>
<protein>
    <submittedName>
        <fullName evidence="2">Serine/threonine protein phosphatase</fullName>
    </submittedName>
</protein>
<dbReference type="PANTHER" id="PTHR42850:SF4">
    <property type="entry name" value="ZINC-DEPENDENT ENDOPOLYPHOSPHATASE"/>
    <property type="match status" value="1"/>
</dbReference>
<dbReference type="GO" id="GO:0110154">
    <property type="term" value="P:RNA decapping"/>
    <property type="evidence" value="ECO:0007669"/>
    <property type="project" value="TreeGrafter"/>
</dbReference>
<gene>
    <name evidence="2" type="ORF">DDE20_15260</name>
</gene>
<dbReference type="GO" id="GO:0016791">
    <property type="term" value="F:phosphatase activity"/>
    <property type="evidence" value="ECO:0007669"/>
    <property type="project" value="TreeGrafter"/>
</dbReference>
<feature type="domain" description="Calcineurin-like phosphoesterase" evidence="1">
    <location>
        <begin position="1"/>
        <end position="204"/>
    </location>
</feature>
<dbReference type="GO" id="GO:0008803">
    <property type="term" value="F:bis(5'-nucleosyl)-tetraphosphatase (symmetrical) activity"/>
    <property type="evidence" value="ECO:0007669"/>
    <property type="project" value="TreeGrafter"/>
</dbReference>
<reference evidence="2 3" key="1">
    <citation type="submission" date="2018-04" db="EMBL/GenBank/DDBJ databases">
        <title>Pararhodobacter oceanense sp. nov., isolated from marine intertidal sediment.</title>
        <authorList>
            <person name="Wang X.-L."/>
            <person name="Du Z.-J."/>
        </authorList>
    </citation>
    <scope>NUCLEOTIDE SEQUENCE [LARGE SCALE GENOMIC DNA]</scope>
    <source>
        <strain evidence="2 3">AM505</strain>
    </source>
</reference>
<sequence length="246" mass="27403">MRSYAIGDIHGHLDLLHLAHKRIEADRARTGDAEAPVLHLGDLVDRGPNSRGVIETLLAGQIAGKPWIVLRGNHDTMFARFPDGYRDPVLREGLDYLHQNIGGSTTLAEYGIDLSEGRPIADIQTEAREKIPNEHRSFLLDAPLYHRRGPVLYVHAGIRPERALQDQTEADLCWIRKPFHDYTDPHPWLVIHGHTPVPEPRHYGNRVNIDSGAAFGGPLTAIVVESTTHGTEVYLLTNTGRTLLTP</sequence>
<dbReference type="InterPro" id="IPR029052">
    <property type="entry name" value="Metallo-depent_PP-like"/>
</dbReference>
<dbReference type="InterPro" id="IPR004843">
    <property type="entry name" value="Calcineurin-like_PHP"/>
</dbReference>
<name>A0A2T8HR16_9RHOB</name>
<dbReference type="EMBL" id="QDKM01000008">
    <property type="protein sequence ID" value="PVH27868.1"/>
    <property type="molecule type" value="Genomic_DNA"/>
</dbReference>
<dbReference type="SUPFAM" id="SSF56300">
    <property type="entry name" value="Metallo-dependent phosphatases"/>
    <property type="match status" value="1"/>
</dbReference>
<evidence type="ECO:0000313" key="2">
    <source>
        <dbReference type="EMBL" id="PVH27868.1"/>
    </source>
</evidence>
<dbReference type="PANTHER" id="PTHR42850">
    <property type="entry name" value="METALLOPHOSPHOESTERASE"/>
    <property type="match status" value="1"/>
</dbReference>
<proteinExistence type="predicted"/>
<evidence type="ECO:0000313" key="3">
    <source>
        <dbReference type="Proteomes" id="UP000245911"/>
    </source>
</evidence>
<dbReference type="Pfam" id="PF00149">
    <property type="entry name" value="Metallophos"/>
    <property type="match status" value="1"/>
</dbReference>
<dbReference type="AlphaFoldDB" id="A0A2T8HR16"/>
<dbReference type="OrthoDB" id="9807890at2"/>
<dbReference type="RefSeq" id="WP_116559388.1">
    <property type="nucleotide sequence ID" value="NZ_QDKM01000008.1"/>
</dbReference>
<keyword evidence="3" id="KW-1185">Reference proteome</keyword>
<evidence type="ECO:0000259" key="1">
    <source>
        <dbReference type="Pfam" id="PF00149"/>
    </source>
</evidence>
<accession>A0A2T8HR16</accession>
<dbReference type="InterPro" id="IPR050126">
    <property type="entry name" value="Ap4A_hydrolase"/>
</dbReference>